<proteinExistence type="inferred from homology"/>
<accession>A0A3S3M9I3</accession>
<organism evidence="6 7">
    <name type="scientific">Cinnamomum micranthum f. kanehirae</name>
    <dbReference type="NCBI Taxonomy" id="337451"/>
    <lineage>
        <taxon>Eukaryota</taxon>
        <taxon>Viridiplantae</taxon>
        <taxon>Streptophyta</taxon>
        <taxon>Embryophyta</taxon>
        <taxon>Tracheophyta</taxon>
        <taxon>Spermatophyta</taxon>
        <taxon>Magnoliopsida</taxon>
        <taxon>Magnoliidae</taxon>
        <taxon>Laurales</taxon>
        <taxon>Lauraceae</taxon>
        <taxon>Cinnamomum</taxon>
    </lineage>
</organism>
<dbReference type="PANTHER" id="PTHR33469">
    <property type="entry name" value="PROTEIN ELF4-LIKE 4"/>
    <property type="match status" value="1"/>
</dbReference>
<reference evidence="6 7" key="1">
    <citation type="journal article" date="2019" name="Nat. Plants">
        <title>Stout camphor tree genome fills gaps in understanding of flowering plant genome evolution.</title>
        <authorList>
            <person name="Chaw S.M."/>
            <person name="Liu Y.C."/>
            <person name="Wu Y.W."/>
            <person name="Wang H.Y."/>
            <person name="Lin C.I."/>
            <person name="Wu C.S."/>
            <person name="Ke H.M."/>
            <person name="Chang L.Y."/>
            <person name="Hsu C.Y."/>
            <person name="Yang H.T."/>
            <person name="Sudianto E."/>
            <person name="Hsu M.H."/>
            <person name="Wu K.P."/>
            <person name="Wang L.N."/>
            <person name="Leebens-Mack J.H."/>
            <person name="Tsai I.J."/>
        </authorList>
    </citation>
    <scope>NUCLEOTIDE SEQUENCE [LARGE SCALE GENOMIC DNA]</scope>
    <source>
        <strain evidence="7">cv. Chaw 1501</strain>
        <tissue evidence="6">Young leaves</tissue>
    </source>
</reference>
<gene>
    <name evidence="6" type="ORF">CKAN_00807600</name>
</gene>
<evidence type="ECO:0000256" key="4">
    <source>
        <dbReference type="ARBA" id="ARBA00023242"/>
    </source>
</evidence>
<dbReference type="Pfam" id="PF07011">
    <property type="entry name" value="Elf4"/>
    <property type="match status" value="1"/>
</dbReference>
<dbReference type="GO" id="GO:0048511">
    <property type="term" value="P:rhythmic process"/>
    <property type="evidence" value="ECO:0007669"/>
    <property type="project" value="UniProtKB-KW"/>
</dbReference>
<evidence type="ECO:0000256" key="2">
    <source>
        <dbReference type="ARBA" id="ARBA00009514"/>
    </source>
</evidence>
<dbReference type="Proteomes" id="UP000283530">
    <property type="component" value="Unassembled WGS sequence"/>
</dbReference>
<protein>
    <submittedName>
        <fullName evidence="6">Protein ELF4-LIKE 4-like protein</fullName>
    </submittedName>
</protein>
<name>A0A3S3M9I3_9MAGN</name>
<evidence type="ECO:0000313" key="7">
    <source>
        <dbReference type="Proteomes" id="UP000283530"/>
    </source>
</evidence>
<dbReference type="GO" id="GO:0005634">
    <property type="term" value="C:nucleus"/>
    <property type="evidence" value="ECO:0007669"/>
    <property type="project" value="UniProtKB-SubCell"/>
</dbReference>
<comment type="subcellular location">
    <subcellularLocation>
        <location evidence="1">Nucleus</location>
    </subcellularLocation>
</comment>
<evidence type="ECO:0000256" key="3">
    <source>
        <dbReference type="ARBA" id="ARBA00023108"/>
    </source>
</evidence>
<evidence type="ECO:0000313" key="6">
    <source>
        <dbReference type="EMBL" id="RWR79502.1"/>
    </source>
</evidence>
<comment type="similarity">
    <text evidence="2">Belongs to the EARLY FLOWERING 4 family.</text>
</comment>
<dbReference type="EMBL" id="QPKB01000003">
    <property type="protein sequence ID" value="RWR79502.1"/>
    <property type="molecule type" value="Genomic_DNA"/>
</dbReference>
<dbReference type="PANTHER" id="PTHR33469:SF16">
    <property type="entry name" value="PROTEIN ELF4-LIKE 4"/>
    <property type="match status" value="1"/>
</dbReference>
<sequence>MKKVGEMKTIGVIKFGMDAIIFSYAAFRTIDEKSSFRYIVMLKGSVLDRGAWNGPKVASSKEAKVRAILIALKLAIEKSYARIQDLTSKWRGNHFQALATDTQAEGKVLQTFQKSFVEVQSILDQNRLLITEINQNHESKIPYNLTRNGFSDQGAQQQHQKSRWSLRGPLQLLYKVYGIFL</sequence>
<dbReference type="InterPro" id="IPR040462">
    <property type="entry name" value="EARLY_FLOWERING_4"/>
</dbReference>
<dbReference type="InterPro" id="IPR009741">
    <property type="entry name" value="EARLY_FLOWERING_4_dom"/>
</dbReference>
<keyword evidence="4" id="KW-0539">Nucleus</keyword>
<evidence type="ECO:0000259" key="5">
    <source>
        <dbReference type="Pfam" id="PF07011"/>
    </source>
</evidence>
<dbReference type="STRING" id="337451.A0A3S3M9I3"/>
<dbReference type="GO" id="GO:0009649">
    <property type="term" value="P:entrainment of circadian clock"/>
    <property type="evidence" value="ECO:0007669"/>
    <property type="project" value="TreeGrafter"/>
</dbReference>
<feature type="domain" description="Protein EARLY FLOWERING 4" evidence="5">
    <location>
        <begin position="104"/>
        <end position="148"/>
    </location>
</feature>
<dbReference type="AlphaFoldDB" id="A0A3S3M9I3"/>
<keyword evidence="7" id="KW-1185">Reference proteome</keyword>
<comment type="caution">
    <text evidence="6">The sequence shown here is derived from an EMBL/GenBank/DDBJ whole genome shotgun (WGS) entry which is preliminary data.</text>
</comment>
<evidence type="ECO:0000256" key="1">
    <source>
        <dbReference type="ARBA" id="ARBA00004123"/>
    </source>
</evidence>
<keyword evidence="3" id="KW-0090">Biological rhythms</keyword>
<dbReference type="GO" id="GO:0042753">
    <property type="term" value="P:positive regulation of circadian rhythm"/>
    <property type="evidence" value="ECO:0007669"/>
    <property type="project" value="InterPro"/>
</dbReference>